<feature type="transmembrane region" description="Helical" evidence="6">
    <location>
        <begin position="95"/>
        <end position="114"/>
    </location>
</feature>
<name>A0A7J7PBG6_9MAGN</name>
<keyword evidence="9" id="KW-1185">Reference proteome</keyword>
<evidence type="ECO:0000256" key="4">
    <source>
        <dbReference type="ARBA" id="ARBA00022989"/>
    </source>
</evidence>
<reference evidence="8 9" key="1">
    <citation type="journal article" date="2020" name="IScience">
        <title>Genome Sequencing of the Endangered Kingdonia uniflora (Circaeasteraceae, Ranunculales) Reveals Potential Mechanisms of Evolutionary Specialization.</title>
        <authorList>
            <person name="Sun Y."/>
            <person name="Deng T."/>
            <person name="Zhang A."/>
            <person name="Moore M.J."/>
            <person name="Landis J.B."/>
            <person name="Lin N."/>
            <person name="Zhang H."/>
            <person name="Zhang X."/>
            <person name="Huang J."/>
            <person name="Zhang X."/>
            <person name="Sun H."/>
            <person name="Wang H."/>
        </authorList>
    </citation>
    <scope>NUCLEOTIDE SEQUENCE [LARGE SCALE GENOMIC DNA]</scope>
    <source>
        <strain evidence="8">TB1705</strain>
        <tissue evidence="8">Leaf</tissue>
    </source>
</reference>
<evidence type="ECO:0000313" key="9">
    <source>
        <dbReference type="Proteomes" id="UP000541444"/>
    </source>
</evidence>
<dbReference type="PANTHER" id="PTHR12300">
    <property type="entry name" value="HVA22-LIKE PROTEINS"/>
    <property type="match status" value="1"/>
</dbReference>
<organism evidence="8 9">
    <name type="scientific">Kingdonia uniflora</name>
    <dbReference type="NCBI Taxonomy" id="39325"/>
    <lineage>
        <taxon>Eukaryota</taxon>
        <taxon>Viridiplantae</taxon>
        <taxon>Streptophyta</taxon>
        <taxon>Embryophyta</taxon>
        <taxon>Tracheophyta</taxon>
        <taxon>Spermatophyta</taxon>
        <taxon>Magnoliopsida</taxon>
        <taxon>Ranunculales</taxon>
        <taxon>Circaeasteraceae</taxon>
        <taxon>Kingdonia</taxon>
    </lineage>
</organism>
<dbReference type="Pfam" id="PF03134">
    <property type="entry name" value="TB2_DP1_HVA22"/>
    <property type="match status" value="1"/>
</dbReference>
<dbReference type="Gene3D" id="3.30.160.60">
    <property type="entry name" value="Classic Zinc Finger"/>
    <property type="match status" value="1"/>
</dbReference>
<gene>
    <name evidence="8" type="ORF">GIB67_034484</name>
</gene>
<sequence length="238" mass="27926">MVFAHNRWAYIQAIEGNSNGDNRKWLTFWVLFAMTMLFEYTYELLNKWIQFWLEMKLVVTFCLVAPRLNGDVYVYETFIRPCFHVNPQLAVLGSISLKRLFFLVVQMISYLWLIDMLKLKRMDLKYWISSSSKRGKKHRKKQEELKAEKMAAINKVSFLPNEIGDSKATTAKCNAAPGSSVLEKFLKEWSCDICQVKTSSNENLRDHLREKKYKKKQEEIKANKMATKNKGISKKNDT</sequence>
<evidence type="ECO:0000256" key="7">
    <source>
        <dbReference type="SAM" id="MobiDB-lite"/>
    </source>
</evidence>
<evidence type="ECO:0000256" key="3">
    <source>
        <dbReference type="ARBA" id="ARBA00022692"/>
    </source>
</evidence>
<evidence type="ECO:0000313" key="8">
    <source>
        <dbReference type="EMBL" id="KAF6176622.1"/>
    </source>
</evidence>
<dbReference type="InterPro" id="IPR004345">
    <property type="entry name" value="TB2_DP1_HVA22"/>
</dbReference>
<dbReference type="SUPFAM" id="SSF57667">
    <property type="entry name" value="beta-beta-alpha zinc fingers"/>
    <property type="match status" value="1"/>
</dbReference>
<protein>
    <recommendedName>
        <fullName evidence="6">HVA22-like protein</fullName>
    </recommendedName>
</protein>
<dbReference type="InterPro" id="IPR036236">
    <property type="entry name" value="Znf_C2H2_sf"/>
</dbReference>
<keyword evidence="4 6" id="KW-1133">Transmembrane helix</keyword>
<dbReference type="PANTHER" id="PTHR12300:SF161">
    <property type="entry name" value="RECEPTOR EXPRESSION-ENHANCING PROTEIN"/>
    <property type="match status" value="1"/>
</dbReference>
<evidence type="ECO:0000256" key="1">
    <source>
        <dbReference type="ARBA" id="ARBA00004141"/>
    </source>
</evidence>
<evidence type="ECO:0000256" key="5">
    <source>
        <dbReference type="ARBA" id="ARBA00023136"/>
    </source>
</evidence>
<comment type="subcellular location">
    <subcellularLocation>
        <location evidence="1 6">Membrane</location>
        <topology evidence="1 6">Multi-pass membrane protein</topology>
    </subcellularLocation>
</comment>
<proteinExistence type="inferred from homology"/>
<accession>A0A7J7PBG6</accession>
<evidence type="ECO:0000256" key="6">
    <source>
        <dbReference type="RuleBase" id="RU362006"/>
    </source>
</evidence>
<dbReference type="GO" id="GO:0016020">
    <property type="term" value="C:membrane"/>
    <property type="evidence" value="ECO:0007669"/>
    <property type="project" value="UniProtKB-SubCell"/>
</dbReference>
<feature type="transmembrane region" description="Helical" evidence="6">
    <location>
        <begin position="26"/>
        <end position="45"/>
    </location>
</feature>
<dbReference type="EMBL" id="JACGCM010000067">
    <property type="protein sequence ID" value="KAF6176622.1"/>
    <property type="molecule type" value="Genomic_DNA"/>
</dbReference>
<evidence type="ECO:0000256" key="2">
    <source>
        <dbReference type="ARBA" id="ARBA00008573"/>
    </source>
</evidence>
<dbReference type="Proteomes" id="UP000541444">
    <property type="component" value="Unassembled WGS sequence"/>
</dbReference>
<keyword evidence="5 6" id="KW-0472">Membrane</keyword>
<dbReference type="OrthoDB" id="434647at2759"/>
<comment type="caution">
    <text evidence="8">The sequence shown here is derived from an EMBL/GenBank/DDBJ whole genome shotgun (WGS) entry which is preliminary data.</text>
</comment>
<feature type="region of interest" description="Disordered" evidence="7">
    <location>
        <begin position="213"/>
        <end position="238"/>
    </location>
</feature>
<keyword evidence="3 6" id="KW-0812">Transmembrane</keyword>
<comment type="similarity">
    <text evidence="2 6">Belongs to the DP1 family.</text>
</comment>
<dbReference type="AlphaFoldDB" id="A0A7J7PBG6"/>